<protein>
    <recommendedName>
        <fullName evidence="9">Broad specificity amino-acid racemase</fullName>
        <ecNumber evidence="9">5.1.1.10</ecNumber>
    </recommendedName>
</protein>
<dbReference type="InterPro" id="IPR043698">
    <property type="entry name" value="Racemase_Bsr/Lyr"/>
</dbReference>
<dbReference type="InterPro" id="IPR029066">
    <property type="entry name" value="PLP-binding_barrel"/>
</dbReference>
<dbReference type="InterPro" id="IPR011079">
    <property type="entry name" value="Ala_racemase_C"/>
</dbReference>
<dbReference type="InterPro" id="IPR009006">
    <property type="entry name" value="Ala_racemase/Decarboxylase_C"/>
</dbReference>
<comment type="catalytic activity">
    <reaction evidence="9">
        <text>L-arginine = D-arginine</text>
        <dbReference type="Rhea" id="RHEA:18069"/>
        <dbReference type="ChEBI" id="CHEBI:32682"/>
        <dbReference type="ChEBI" id="CHEBI:32689"/>
    </reaction>
</comment>
<comment type="cofactor">
    <cofactor evidence="1 9 10">
        <name>pyridoxal 5'-phosphate</name>
        <dbReference type="ChEBI" id="CHEBI:597326"/>
    </cofactor>
</comment>
<keyword evidence="7 9" id="KW-0413">Isomerase</keyword>
<evidence type="ECO:0000256" key="9">
    <source>
        <dbReference type="HAMAP-Rule" id="MF_02212"/>
    </source>
</evidence>
<accession>K9CDB0</accession>
<dbReference type="CDD" id="cd06826">
    <property type="entry name" value="PLPDE_III_AR2"/>
    <property type="match status" value="1"/>
</dbReference>
<evidence type="ECO:0000256" key="11">
    <source>
        <dbReference type="PIRSR" id="PIRSR600821-52"/>
    </source>
</evidence>
<evidence type="ECO:0000256" key="7">
    <source>
        <dbReference type="ARBA" id="ARBA00023235"/>
    </source>
</evidence>
<dbReference type="GO" id="GO:0005829">
    <property type="term" value="C:cytosol"/>
    <property type="evidence" value="ECO:0007669"/>
    <property type="project" value="TreeGrafter"/>
</dbReference>
<dbReference type="Gene3D" id="2.40.37.10">
    <property type="entry name" value="Lyase, Ornithine Decarboxylase, Chain A, domain 1"/>
    <property type="match status" value="1"/>
</dbReference>
<dbReference type="SMART" id="SM01005">
    <property type="entry name" value="Ala_racemase_C"/>
    <property type="match status" value="1"/>
</dbReference>
<feature type="disulfide bond" evidence="9">
    <location>
        <begin position="74"/>
        <end position="100"/>
    </location>
</feature>
<dbReference type="EMBL" id="CP049806">
    <property type="protein sequence ID" value="QIT18351.1"/>
    <property type="molecule type" value="Genomic_DNA"/>
</dbReference>
<dbReference type="NCBIfam" id="TIGR00492">
    <property type="entry name" value="alr"/>
    <property type="match status" value="1"/>
</dbReference>
<keyword evidence="3 9" id="KW-0732">Signal</keyword>
<evidence type="ECO:0000256" key="5">
    <source>
        <dbReference type="ARBA" id="ARBA00022898"/>
    </source>
</evidence>
<evidence type="ECO:0000256" key="10">
    <source>
        <dbReference type="PIRSR" id="PIRSR600821-50"/>
    </source>
</evidence>
<dbReference type="GO" id="GO:0042597">
    <property type="term" value="C:periplasmic space"/>
    <property type="evidence" value="ECO:0007669"/>
    <property type="project" value="UniProtKB-SubCell"/>
</dbReference>
<evidence type="ECO:0000256" key="1">
    <source>
        <dbReference type="ARBA" id="ARBA00001933"/>
    </source>
</evidence>
<dbReference type="PRINTS" id="PR00992">
    <property type="entry name" value="ALARACEMASE"/>
</dbReference>
<evidence type="ECO:0000313" key="13">
    <source>
        <dbReference type="EMBL" id="QIT18351.1"/>
    </source>
</evidence>
<evidence type="ECO:0000256" key="4">
    <source>
        <dbReference type="ARBA" id="ARBA00022764"/>
    </source>
</evidence>
<dbReference type="GO" id="GO:0008784">
    <property type="term" value="F:alanine racemase activity"/>
    <property type="evidence" value="ECO:0007669"/>
    <property type="project" value="InterPro"/>
</dbReference>
<comment type="subcellular location">
    <subcellularLocation>
        <location evidence="2 9">Periplasm</location>
    </subcellularLocation>
</comment>
<feature type="modified residue" description="N6-(pyridoxal phosphate)lysine" evidence="9 10">
    <location>
        <position position="78"/>
    </location>
</feature>
<name>A0A1C2RUB1_ACIPI</name>
<reference evidence="13 14" key="1">
    <citation type="submission" date="2020-03" db="EMBL/GenBank/DDBJ databases">
        <authorList>
            <person name="Zhang L."/>
            <person name="Han X."/>
            <person name="Chen Y."/>
            <person name="Yu Y."/>
        </authorList>
    </citation>
    <scope>NUCLEOTIDE SEQUENCE [LARGE SCALE GENOMIC DNA]</scope>
    <source>
        <strain evidence="13 14">A1254</strain>
    </source>
</reference>
<evidence type="ECO:0000259" key="12">
    <source>
        <dbReference type="SMART" id="SM01005"/>
    </source>
</evidence>
<evidence type="ECO:0000256" key="6">
    <source>
        <dbReference type="ARBA" id="ARBA00023157"/>
    </source>
</evidence>
<dbReference type="NCBIfam" id="NF009879">
    <property type="entry name" value="PRK13340.1-4"/>
    <property type="match status" value="1"/>
</dbReference>
<keyword evidence="4 9" id="KW-0574">Periplasm</keyword>
<feature type="signal peptide" evidence="9">
    <location>
        <begin position="1"/>
        <end position="27"/>
    </location>
</feature>
<comment type="similarity">
    <text evidence="8 9">Belongs to the alanine racemase family. Bsr subfamily.</text>
</comment>
<feature type="binding site" evidence="9 11">
    <location>
        <position position="177"/>
    </location>
    <ligand>
        <name>substrate</name>
    </ligand>
</feature>
<gene>
    <name evidence="13" type="primary">alr</name>
    <name evidence="13" type="ORF">G8E09_11835</name>
</gene>
<comment type="function">
    <text evidence="9">Amino-acid racemase able to utilize a broad range of substrates.</text>
</comment>
<evidence type="ECO:0000256" key="8">
    <source>
        <dbReference type="ARBA" id="ARBA00023456"/>
    </source>
</evidence>
<dbReference type="InterPro" id="IPR001608">
    <property type="entry name" value="Ala_racemase_N"/>
</dbReference>
<dbReference type="Proteomes" id="UP000501692">
    <property type="component" value="Chromosome"/>
</dbReference>
<dbReference type="RefSeq" id="WP_002114277.1">
    <property type="nucleotide sequence ID" value="NZ_AMST01000009.1"/>
</dbReference>
<keyword evidence="6 9" id="KW-1015">Disulfide bond</keyword>
<comment type="catalytic activity">
    <reaction evidence="9">
        <text>L-lysine = D-lysine</text>
        <dbReference type="Rhea" id="RHEA:22864"/>
        <dbReference type="ChEBI" id="CHEBI:32551"/>
        <dbReference type="ChEBI" id="CHEBI:32557"/>
    </reaction>
</comment>
<keyword evidence="5 9" id="KW-0663">Pyridoxal phosphate</keyword>
<dbReference type="InterPro" id="IPR000821">
    <property type="entry name" value="Ala_racemase"/>
</dbReference>
<organism evidence="13 14">
    <name type="scientific">Acinetobacter pittii</name>
    <name type="common">Acinetobacter genomosp. 3</name>
    <dbReference type="NCBI Taxonomy" id="48296"/>
    <lineage>
        <taxon>Bacteria</taxon>
        <taxon>Pseudomonadati</taxon>
        <taxon>Pseudomonadota</taxon>
        <taxon>Gammaproteobacteria</taxon>
        <taxon>Moraxellales</taxon>
        <taxon>Moraxellaceae</taxon>
        <taxon>Acinetobacter</taxon>
        <taxon>Acinetobacter calcoaceticus/baumannii complex</taxon>
    </lineage>
</organism>
<feature type="chain" id="PRO_5003924844" description="Broad specificity amino-acid racemase" evidence="9">
    <location>
        <begin position="28"/>
        <end position="430"/>
    </location>
</feature>
<evidence type="ECO:0000256" key="3">
    <source>
        <dbReference type="ARBA" id="ARBA00022729"/>
    </source>
</evidence>
<comment type="catalytic activity">
    <reaction evidence="9">
        <text>an L-alpha-amino acid = a D-alpha-amino acid</text>
        <dbReference type="Rhea" id="RHEA:18317"/>
        <dbReference type="ChEBI" id="CHEBI:59869"/>
        <dbReference type="ChEBI" id="CHEBI:59871"/>
        <dbReference type="EC" id="5.1.1.10"/>
    </reaction>
</comment>
<proteinExistence type="inferred from homology"/>
<dbReference type="GO" id="GO:0030170">
    <property type="term" value="F:pyridoxal phosphate binding"/>
    <property type="evidence" value="ECO:0007669"/>
    <property type="project" value="UniProtKB-UniRule"/>
</dbReference>
<dbReference type="PANTHER" id="PTHR30511:SF0">
    <property type="entry name" value="ALANINE RACEMASE, CATABOLIC-RELATED"/>
    <property type="match status" value="1"/>
</dbReference>
<sequence length="430" mass="47335" precursor="true">MKLKTKFSHLAYSCALILFGSVQFAHAAPLLTPHVTNEVSPAPTANAWIEIDTQAFEDNIKRTNQLLNGKTQLCIVMKANAYGHSIDLLMPSVMKLNVSCIGITSNAEAAMVRKHGYKGKITRLRTATDSEIINAQALNIEELLGNYDQAARMSKWAEANNTTVHYSLALNSGGMDRNGLEMATALGKEQAVAITKLPHLKIDGIMTHYAVEDEKFVRERLAQFNEQTAWLIKKAKLNRKELTLHTANSFATVNVPESHLDMVRAGAIIYGDFPNHPEFKGMMAFKTQIAAVNNYLKDSTVGYDQTYTLKRDSRLANLPVGYSDGYRRSFSNKAFVLINGQKAPVVGRVSMNTVMVDVTDIPEAKAGDEVVLFGHQGNAEVKTSDLTSLTGHILTEAYIPWSNSNPQVVKPLQSQQQVILTNNKVAAKAN</sequence>
<dbReference type="PANTHER" id="PTHR30511">
    <property type="entry name" value="ALANINE RACEMASE"/>
    <property type="match status" value="1"/>
</dbReference>
<dbReference type="Pfam" id="PF00842">
    <property type="entry name" value="Ala_racemase_C"/>
    <property type="match status" value="1"/>
</dbReference>
<accession>A0A1C2RUB1</accession>
<dbReference type="SUPFAM" id="SSF50621">
    <property type="entry name" value="Alanine racemase C-terminal domain-like"/>
    <property type="match status" value="1"/>
</dbReference>
<dbReference type="AlphaFoldDB" id="A0A1C2RUB1"/>
<feature type="binding site" evidence="9 11">
    <location>
        <position position="351"/>
    </location>
    <ligand>
        <name>substrate</name>
    </ligand>
</feature>
<dbReference type="Pfam" id="PF01168">
    <property type="entry name" value="Ala_racemase_N"/>
    <property type="match status" value="1"/>
</dbReference>
<dbReference type="Gene3D" id="3.20.20.10">
    <property type="entry name" value="Alanine racemase"/>
    <property type="match status" value="1"/>
</dbReference>
<feature type="active site" description="Proton acceptor" evidence="9">
    <location>
        <position position="78"/>
    </location>
</feature>
<evidence type="ECO:0000256" key="2">
    <source>
        <dbReference type="ARBA" id="ARBA00004418"/>
    </source>
</evidence>
<feature type="active site" description="Proton acceptor" evidence="9">
    <location>
        <position position="303"/>
    </location>
</feature>
<dbReference type="EC" id="5.1.1.10" evidence="9"/>
<feature type="domain" description="Alanine racemase C-terminal" evidence="12">
    <location>
        <begin position="282"/>
        <end position="410"/>
    </location>
</feature>
<evidence type="ECO:0000313" key="14">
    <source>
        <dbReference type="Proteomes" id="UP000501692"/>
    </source>
</evidence>
<dbReference type="HAMAP" id="MF_02212">
    <property type="entry name" value="Bsr_racemase"/>
    <property type="match status" value="1"/>
</dbReference>
<dbReference type="GO" id="GO:0030632">
    <property type="term" value="P:D-alanine biosynthetic process"/>
    <property type="evidence" value="ECO:0007669"/>
    <property type="project" value="TreeGrafter"/>
</dbReference>
<dbReference type="SUPFAM" id="SSF51419">
    <property type="entry name" value="PLP-binding barrel"/>
    <property type="match status" value="1"/>
</dbReference>